<evidence type="ECO:0000313" key="2">
    <source>
        <dbReference type="EMBL" id="KAK5882845.1"/>
    </source>
</evidence>
<proteinExistence type="predicted"/>
<sequence>MRSTVERRGEERRGEERRGEERRGEERRGARVGHTESSARPSEDNDGVFQRGAFLPPLRKTNWSNSLSVLHALHLAF</sequence>
<feature type="region of interest" description="Disordered" evidence="1">
    <location>
        <begin position="1"/>
        <end position="50"/>
    </location>
</feature>
<comment type="caution">
    <text evidence="2">The sequence shown here is derived from an EMBL/GenBank/DDBJ whole genome shotgun (WGS) entry which is preliminary data.</text>
</comment>
<evidence type="ECO:0000256" key="1">
    <source>
        <dbReference type="SAM" id="MobiDB-lite"/>
    </source>
</evidence>
<feature type="compositionally biased region" description="Basic and acidic residues" evidence="1">
    <location>
        <begin position="1"/>
        <end position="29"/>
    </location>
</feature>
<organism evidence="2 3">
    <name type="scientific">Champsocephalus esox</name>
    <name type="common">pike icefish</name>
    <dbReference type="NCBI Taxonomy" id="159716"/>
    <lineage>
        <taxon>Eukaryota</taxon>
        <taxon>Metazoa</taxon>
        <taxon>Chordata</taxon>
        <taxon>Craniata</taxon>
        <taxon>Vertebrata</taxon>
        <taxon>Euteleostomi</taxon>
        <taxon>Actinopterygii</taxon>
        <taxon>Neopterygii</taxon>
        <taxon>Teleostei</taxon>
        <taxon>Neoteleostei</taxon>
        <taxon>Acanthomorphata</taxon>
        <taxon>Eupercaria</taxon>
        <taxon>Perciformes</taxon>
        <taxon>Notothenioidei</taxon>
        <taxon>Channichthyidae</taxon>
        <taxon>Champsocephalus</taxon>
    </lineage>
</organism>
<protein>
    <submittedName>
        <fullName evidence="2">Uncharacterized protein</fullName>
    </submittedName>
</protein>
<accession>A0AAN8BCT6</accession>
<name>A0AAN8BCT6_9TELE</name>
<dbReference type="AlphaFoldDB" id="A0AAN8BCT6"/>
<gene>
    <name evidence="2" type="ORF">CesoFtcFv8_021389</name>
</gene>
<evidence type="ECO:0000313" key="3">
    <source>
        <dbReference type="Proteomes" id="UP001335648"/>
    </source>
</evidence>
<reference evidence="2 3" key="1">
    <citation type="journal article" date="2023" name="Mol. Biol. Evol.">
        <title>Genomics of Secondarily Temperate Adaptation in the Only Non-Antarctic Icefish.</title>
        <authorList>
            <person name="Rivera-Colon A.G."/>
            <person name="Rayamajhi N."/>
            <person name="Minhas B.F."/>
            <person name="Madrigal G."/>
            <person name="Bilyk K.T."/>
            <person name="Yoon V."/>
            <person name="Hune M."/>
            <person name="Gregory S."/>
            <person name="Cheng C.H.C."/>
            <person name="Catchen J.M."/>
        </authorList>
    </citation>
    <scope>NUCLEOTIDE SEQUENCE [LARGE SCALE GENOMIC DNA]</scope>
    <source>
        <strain evidence="2">JC2023a</strain>
    </source>
</reference>
<dbReference type="Proteomes" id="UP001335648">
    <property type="component" value="Unassembled WGS sequence"/>
</dbReference>
<keyword evidence="3" id="KW-1185">Reference proteome</keyword>
<dbReference type="EMBL" id="JAULUE010002062">
    <property type="protein sequence ID" value="KAK5882845.1"/>
    <property type="molecule type" value="Genomic_DNA"/>
</dbReference>